<evidence type="ECO:0000259" key="1">
    <source>
        <dbReference type="Pfam" id="PF03008"/>
    </source>
</evidence>
<dbReference type="SUPFAM" id="SSF46785">
    <property type="entry name" value="Winged helix' DNA-binding domain"/>
    <property type="match status" value="1"/>
</dbReference>
<organism evidence="3 4">
    <name type="scientific">Svornostia abyssi</name>
    <dbReference type="NCBI Taxonomy" id="2898438"/>
    <lineage>
        <taxon>Bacteria</taxon>
        <taxon>Bacillati</taxon>
        <taxon>Actinomycetota</taxon>
        <taxon>Thermoleophilia</taxon>
        <taxon>Solirubrobacterales</taxon>
        <taxon>Baekduiaceae</taxon>
        <taxon>Svornostia</taxon>
    </lineage>
</organism>
<dbReference type="PANTHER" id="PTHR34704">
    <property type="entry name" value="ATPASE"/>
    <property type="match status" value="1"/>
</dbReference>
<dbReference type="Pfam" id="PF03008">
    <property type="entry name" value="DUF234"/>
    <property type="match status" value="1"/>
</dbReference>
<dbReference type="InterPro" id="IPR027417">
    <property type="entry name" value="P-loop_NTPase"/>
</dbReference>
<dbReference type="RefSeq" id="WP_353862577.1">
    <property type="nucleotide sequence ID" value="NZ_CP088295.1"/>
</dbReference>
<gene>
    <name evidence="3" type="ORF">LRS13_15090</name>
</gene>
<keyword evidence="4" id="KW-1185">Reference proteome</keyword>
<evidence type="ECO:0000313" key="3">
    <source>
        <dbReference type="EMBL" id="UUY02038.1"/>
    </source>
</evidence>
<feature type="domain" description="DUF234" evidence="1">
    <location>
        <begin position="312"/>
        <end position="403"/>
    </location>
</feature>
<evidence type="ECO:0000259" key="2">
    <source>
        <dbReference type="Pfam" id="PF13173"/>
    </source>
</evidence>
<protein>
    <submittedName>
        <fullName evidence="3">ATP-binding protein</fullName>
    </submittedName>
</protein>
<dbReference type="PANTHER" id="PTHR34704:SF1">
    <property type="entry name" value="ATPASE"/>
    <property type="match status" value="1"/>
</dbReference>
<name>A0ABY5PBI9_9ACTN</name>
<dbReference type="InterPro" id="IPR004256">
    <property type="entry name" value="DUF234"/>
</dbReference>
<keyword evidence="3" id="KW-0067">ATP-binding</keyword>
<dbReference type="InterPro" id="IPR041682">
    <property type="entry name" value="AAA_14"/>
</dbReference>
<dbReference type="InterPro" id="IPR036390">
    <property type="entry name" value="WH_DNA-bd_sf"/>
</dbReference>
<evidence type="ECO:0000313" key="4">
    <source>
        <dbReference type="Proteomes" id="UP001058860"/>
    </source>
</evidence>
<accession>A0ABY5PBI9</accession>
<sequence length="459" mass="51338">MREIVDRVGEVELLKSAVAQAPSLVVMIGRRRVGKSFLLARTLGDERVVSFQGDEQGEAQHLTLLAEQAGRALIGSTSLAFGTWDDALRFFGEQATRAPLTVVLDEFQWMKSAQPALDSIIQRHWDTWDRDGLPITLVLSGSALTMMEGLLEPGAPLYGRATARPRLQPLDFRDAAAFAQTEEPVELLRRWAVLGGTPQYNVWAGPGNIERVLRERILAKDAPLYDDPRHLLRDGEGIRDPGTYLSILRAVAYGATAHNEIAQQAGVPTGNLIRKMARLEDLGYISPRAPLEPDGTVSRSIYEISDPYFRFWFRYILRNRSRLDSGRVDEVHREVLDDLDNLMGPAFEQCCRAWIQRYASEALTGAPQDVGSWWSRKGDVEIDIVGVRQRRYVLVGAVKWRKIVDTDVLGDVLEQQAALGASARRARLLVFAREGFTDEMRRRSADEGVELLTAADLFA</sequence>
<dbReference type="Pfam" id="PF13173">
    <property type="entry name" value="AAA_14"/>
    <property type="match status" value="1"/>
</dbReference>
<dbReference type="Gene3D" id="3.40.50.300">
    <property type="entry name" value="P-loop containing nucleotide triphosphate hydrolases"/>
    <property type="match status" value="1"/>
</dbReference>
<dbReference type="SUPFAM" id="SSF52540">
    <property type="entry name" value="P-loop containing nucleoside triphosphate hydrolases"/>
    <property type="match status" value="1"/>
</dbReference>
<keyword evidence="3" id="KW-0547">Nucleotide-binding</keyword>
<proteinExistence type="predicted"/>
<dbReference type="Proteomes" id="UP001058860">
    <property type="component" value="Chromosome"/>
</dbReference>
<dbReference type="GO" id="GO:0005524">
    <property type="term" value="F:ATP binding"/>
    <property type="evidence" value="ECO:0007669"/>
    <property type="project" value="UniProtKB-KW"/>
</dbReference>
<feature type="domain" description="AAA" evidence="2">
    <location>
        <begin position="24"/>
        <end position="174"/>
    </location>
</feature>
<reference evidence="4" key="1">
    <citation type="submission" date="2021-11" db="EMBL/GenBank/DDBJ databases">
        <title>Cultivation dependent microbiological survey of springs from the worlds oldest radium mine currently devoted to the extraction of radon-saturated water.</title>
        <authorList>
            <person name="Kapinusova G."/>
            <person name="Smrhova T."/>
            <person name="Strejcek M."/>
            <person name="Suman J."/>
            <person name="Jani K."/>
            <person name="Pajer P."/>
            <person name="Uhlik O."/>
        </authorList>
    </citation>
    <scope>NUCLEOTIDE SEQUENCE [LARGE SCALE GENOMIC DNA]</scope>
    <source>
        <strain evidence="4">J379</strain>
    </source>
</reference>
<dbReference type="EMBL" id="CP088295">
    <property type="protein sequence ID" value="UUY02038.1"/>
    <property type="molecule type" value="Genomic_DNA"/>
</dbReference>